<evidence type="ECO:0000313" key="3">
    <source>
        <dbReference type="Proteomes" id="UP001057427"/>
    </source>
</evidence>
<dbReference type="Proteomes" id="UP001057427">
    <property type="component" value="Segment"/>
</dbReference>
<name>A0A9E7N533_9CAUD</name>
<dbReference type="InterPro" id="IPR000421">
    <property type="entry name" value="FA58C"/>
</dbReference>
<sequence length="760" mass="78730">MADTPILKLPQVAPGQNQKELTINTALAILEAAMNDSLVHTGKTANFTLNEDQWTRYFLHRVSGNTTAITMTVPARERLFVVSNEGTAALTITPAGGSAGNSAEVPFGKIVLLVNDGVNIYAISSGVGRLQDLSDVDGTGAVDGMILSYESTGEKWVPVTVANLFNLAFTGLSDTPNNYTGAAKKFVRVNAAANALEFFVPSLTSLSDVNETLAPDDGEVLTFLDGKWISAPVGAATIKFTDLNDAPDSFTGQGGKAVVVKESEDGVEFVEVGGKITVQNEGTEIAAEAAVVDFVGTGVNATFAGGKVTVTVNPTALTAAPDVPDALTGQAGKALIVKDTEDGFEFGDTAGTFLALTDTPAAYTGQAGKAAVVNDAETGLEFGDIAGVIAVQEEDALVQAAVTTLNFEGDGVSVSDDGAGKVTITVGPGGAGVGPFGEHAYWRVFCTSSHGNNWFSTKELDFYSEPGGAVLNTGGTPVEGGHYSAQVAANAFDNDTATEWTAPTNGTNTGTAWIGYHFAAPVSVVEVKLQASNSPTTESFKTGSVQYSDNGVDWTEAWDVADQPNWTTNEIRTFNYLSAPTGFVSLGDTPTSYLGQADKKVRVKTAESGLEFVADTFLSQIDTPSTYSGQGGKTVRVNSAASGLEFVLDTQAANVVSSKTAAYTPVLADAQERTGVIPVNVASTVDVTIPTNTAVPYPVGTQISILQIGAAKVGIVGAAGVTVNKPAAFNAKTREQNSLVMALKIATDTWVLLGDMEVAP</sequence>
<organism evidence="2 3">
    <name type="scientific">Brevundimonas phage vB_BgoS-Bajun</name>
    <dbReference type="NCBI Taxonomy" id="2948594"/>
    <lineage>
        <taxon>Viruses</taxon>
        <taxon>Duplodnaviria</taxon>
        <taxon>Heunggongvirae</taxon>
        <taxon>Uroviricota</taxon>
        <taxon>Caudoviricetes</taxon>
        <taxon>Dolichocephalovirinae</taxon>
    </lineage>
</organism>
<evidence type="ECO:0000313" key="2">
    <source>
        <dbReference type="EMBL" id="UTC29889.1"/>
    </source>
</evidence>
<dbReference type="Pfam" id="PF00754">
    <property type="entry name" value="F5_F8_type_C"/>
    <property type="match status" value="1"/>
</dbReference>
<keyword evidence="3" id="KW-1185">Reference proteome</keyword>
<protein>
    <submittedName>
        <fullName evidence="2">Tail protein</fullName>
    </submittedName>
</protein>
<evidence type="ECO:0000259" key="1">
    <source>
        <dbReference type="Pfam" id="PF00754"/>
    </source>
</evidence>
<dbReference type="InterPro" id="IPR008979">
    <property type="entry name" value="Galactose-bd-like_sf"/>
</dbReference>
<accession>A0A9E7N533</accession>
<proteinExistence type="predicted"/>
<dbReference type="Gene3D" id="2.60.120.260">
    <property type="entry name" value="Galactose-binding domain-like"/>
    <property type="match status" value="1"/>
</dbReference>
<feature type="domain" description="F5/8 type C" evidence="1">
    <location>
        <begin position="483"/>
        <end position="575"/>
    </location>
</feature>
<reference evidence="2" key="1">
    <citation type="submission" date="2022-05" db="EMBL/GenBank/DDBJ databases">
        <authorList>
            <person name="Friedrich I."/>
            <person name="Poehlein A."/>
            <person name="Schneider D."/>
            <person name="Hertel R."/>
            <person name="Daniel R."/>
        </authorList>
    </citation>
    <scope>NUCLEOTIDE SEQUENCE</scope>
</reference>
<dbReference type="SUPFAM" id="SSF49785">
    <property type="entry name" value="Galactose-binding domain-like"/>
    <property type="match status" value="1"/>
</dbReference>
<gene>
    <name evidence="2" type="ORF">BAJUN_02830</name>
</gene>
<dbReference type="EMBL" id="ON529858">
    <property type="protein sequence ID" value="UTC29889.1"/>
    <property type="molecule type" value="Genomic_DNA"/>
</dbReference>